<proteinExistence type="predicted"/>
<keyword evidence="2" id="KW-1185">Reference proteome</keyword>
<gene>
    <name evidence="1" type="ORF">RRG08_011264</name>
</gene>
<sequence>MVCTNKRECDSKCVCKTRLLGELVFFQLGCTEVIECNTGPVRKCLGGGREGPVVCPARELGHRSPGADFEDQDQDCGLAIIGFQTRKRSACDDVLLFWCRGQLIHWAAENAQYTLLGGPHPADGLPRL</sequence>
<evidence type="ECO:0000313" key="2">
    <source>
        <dbReference type="Proteomes" id="UP001283361"/>
    </source>
</evidence>
<evidence type="ECO:0000313" key="1">
    <source>
        <dbReference type="EMBL" id="KAK3752304.1"/>
    </source>
</evidence>
<dbReference type="EMBL" id="JAWDGP010005772">
    <property type="protein sequence ID" value="KAK3752304.1"/>
    <property type="molecule type" value="Genomic_DNA"/>
</dbReference>
<comment type="caution">
    <text evidence="1">The sequence shown here is derived from an EMBL/GenBank/DDBJ whole genome shotgun (WGS) entry which is preliminary data.</text>
</comment>
<accession>A0AAE0YNQ8</accession>
<protein>
    <submittedName>
        <fullName evidence="1">Uncharacterized protein</fullName>
    </submittedName>
</protein>
<organism evidence="1 2">
    <name type="scientific">Elysia crispata</name>
    <name type="common">lettuce slug</name>
    <dbReference type="NCBI Taxonomy" id="231223"/>
    <lineage>
        <taxon>Eukaryota</taxon>
        <taxon>Metazoa</taxon>
        <taxon>Spiralia</taxon>
        <taxon>Lophotrochozoa</taxon>
        <taxon>Mollusca</taxon>
        <taxon>Gastropoda</taxon>
        <taxon>Heterobranchia</taxon>
        <taxon>Euthyneura</taxon>
        <taxon>Panpulmonata</taxon>
        <taxon>Sacoglossa</taxon>
        <taxon>Placobranchoidea</taxon>
        <taxon>Plakobranchidae</taxon>
        <taxon>Elysia</taxon>
    </lineage>
</organism>
<dbReference type="Proteomes" id="UP001283361">
    <property type="component" value="Unassembled WGS sequence"/>
</dbReference>
<name>A0AAE0YNQ8_9GAST</name>
<dbReference type="AlphaFoldDB" id="A0AAE0YNQ8"/>
<reference evidence="1" key="1">
    <citation type="journal article" date="2023" name="G3 (Bethesda)">
        <title>A reference genome for the long-term kleptoplast-retaining sea slug Elysia crispata morphotype clarki.</title>
        <authorList>
            <person name="Eastman K.E."/>
            <person name="Pendleton A.L."/>
            <person name="Shaikh M.A."/>
            <person name="Suttiyut T."/>
            <person name="Ogas R."/>
            <person name="Tomko P."/>
            <person name="Gavelis G."/>
            <person name="Widhalm J.R."/>
            <person name="Wisecaver J.H."/>
        </authorList>
    </citation>
    <scope>NUCLEOTIDE SEQUENCE</scope>
    <source>
        <strain evidence="1">ECLA1</strain>
    </source>
</reference>